<keyword evidence="5" id="KW-0539">Nucleus</keyword>
<dbReference type="GO" id="GO:0045944">
    <property type="term" value="P:positive regulation of transcription by RNA polymerase II"/>
    <property type="evidence" value="ECO:0007669"/>
    <property type="project" value="TreeGrafter"/>
</dbReference>
<dbReference type="RefSeq" id="XP_003680923.1">
    <property type="nucleotide sequence ID" value="XM_003680875.1"/>
</dbReference>
<reference evidence="9 10" key="1">
    <citation type="journal article" date="2011" name="Proc. Natl. Acad. Sci. U.S.A.">
        <title>Evolutionary erosion of yeast sex chromosomes by mating-type switching accidents.</title>
        <authorList>
            <person name="Gordon J.L."/>
            <person name="Armisen D."/>
            <person name="Proux-Wera E."/>
            <person name="Oheigeartaigh S.S."/>
            <person name="Byrne K.P."/>
            <person name="Wolfe K.H."/>
        </authorList>
    </citation>
    <scope>NUCLEOTIDE SEQUENCE [LARGE SCALE GENOMIC DNA]</scope>
    <source>
        <strain evidence="10">ATCC 10662 / CBS 1146 / NBRC 0425 / NCYC 2629 / NRRL Y-866</strain>
    </source>
</reference>
<dbReference type="InterPro" id="IPR013088">
    <property type="entry name" value="Znf_NHR/GATA"/>
</dbReference>
<dbReference type="eggNOG" id="KOG1601">
    <property type="taxonomic scope" value="Eukaryota"/>
</dbReference>
<keyword evidence="4" id="KW-0862">Zinc</keyword>
<protein>
    <recommendedName>
        <fullName evidence="8">GATA-type domain-containing protein</fullName>
    </recommendedName>
</protein>
<feature type="compositionally biased region" description="Basic residues" evidence="7">
    <location>
        <begin position="116"/>
        <end position="127"/>
    </location>
</feature>
<accession>G8ZSW8</accession>
<dbReference type="PROSITE" id="PS50114">
    <property type="entry name" value="GATA_ZN_FINGER_2"/>
    <property type="match status" value="1"/>
</dbReference>
<dbReference type="InParanoid" id="G8ZSW8"/>
<evidence type="ECO:0000313" key="10">
    <source>
        <dbReference type="Proteomes" id="UP000005627"/>
    </source>
</evidence>
<evidence type="ECO:0000256" key="1">
    <source>
        <dbReference type="ARBA" id="ARBA00004123"/>
    </source>
</evidence>
<evidence type="ECO:0000256" key="4">
    <source>
        <dbReference type="ARBA" id="ARBA00022833"/>
    </source>
</evidence>
<evidence type="ECO:0000256" key="5">
    <source>
        <dbReference type="ARBA" id="ARBA00023242"/>
    </source>
</evidence>
<dbReference type="GO" id="GO:0008270">
    <property type="term" value="F:zinc ion binding"/>
    <property type="evidence" value="ECO:0007669"/>
    <property type="project" value="UniProtKB-KW"/>
</dbReference>
<feature type="domain" description="GATA-type" evidence="8">
    <location>
        <begin position="64"/>
        <end position="117"/>
    </location>
</feature>
<evidence type="ECO:0000259" key="8">
    <source>
        <dbReference type="PROSITE" id="PS50114"/>
    </source>
</evidence>
<dbReference type="GO" id="GO:0005634">
    <property type="term" value="C:nucleus"/>
    <property type="evidence" value="ECO:0007669"/>
    <property type="project" value="UniProtKB-SubCell"/>
</dbReference>
<name>G8ZSW8_TORDE</name>
<keyword evidence="2" id="KW-0479">Metal-binding</keyword>
<evidence type="ECO:0000256" key="3">
    <source>
        <dbReference type="ARBA" id="ARBA00022771"/>
    </source>
</evidence>
<organism evidence="9 10">
    <name type="scientific">Torulaspora delbrueckii</name>
    <name type="common">Yeast</name>
    <name type="synonym">Candida colliculosa</name>
    <dbReference type="NCBI Taxonomy" id="4950"/>
    <lineage>
        <taxon>Eukaryota</taxon>
        <taxon>Fungi</taxon>
        <taxon>Dikarya</taxon>
        <taxon>Ascomycota</taxon>
        <taxon>Saccharomycotina</taxon>
        <taxon>Saccharomycetes</taxon>
        <taxon>Saccharomycetales</taxon>
        <taxon>Saccharomycetaceae</taxon>
        <taxon>Torulaspora</taxon>
    </lineage>
</organism>
<feature type="region of interest" description="Disordered" evidence="7">
    <location>
        <begin position="1"/>
        <end position="68"/>
    </location>
</feature>
<dbReference type="GO" id="GO:0000122">
    <property type="term" value="P:negative regulation of transcription by RNA polymerase II"/>
    <property type="evidence" value="ECO:0007669"/>
    <property type="project" value="TreeGrafter"/>
</dbReference>
<dbReference type="GO" id="GO:0000981">
    <property type="term" value="F:DNA-binding transcription factor activity, RNA polymerase II-specific"/>
    <property type="evidence" value="ECO:0007669"/>
    <property type="project" value="TreeGrafter"/>
</dbReference>
<evidence type="ECO:0000256" key="2">
    <source>
        <dbReference type="ARBA" id="ARBA00022723"/>
    </source>
</evidence>
<feature type="compositionally biased region" description="Basic and acidic residues" evidence="7">
    <location>
        <begin position="133"/>
        <end position="147"/>
    </location>
</feature>
<dbReference type="GeneID" id="11502147"/>
<evidence type="ECO:0000256" key="6">
    <source>
        <dbReference type="PROSITE-ProRule" id="PRU00094"/>
    </source>
</evidence>
<dbReference type="SMART" id="SM00401">
    <property type="entry name" value="ZnF_GATA"/>
    <property type="match status" value="1"/>
</dbReference>
<dbReference type="GO" id="GO:0000978">
    <property type="term" value="F:RNA polymerase II cis-regulatory region sequence-specific DNA binding"/>
    <property type="evidence" value="ECO:0007669"/>
    <property type="project" value="TreeGrafter"/>
</dbReference>
<dbReference type="InterPro" id="IPR000679">
    <property type="entry name" value="Znf_GATA"/>
</dbReference>
<dbReference type="FunFam" id="3.30.50.10:FF:000007">
    <property type="entry name" value="Nitrogen regulatory AreA, N-terminal"/>
    <property type="match status" value="1"/>
</dbReference>
<dbReference type="PRINTS" id="PR00619">
    <property type="entry name" value="GATAZNFINGER"/>
</dbReference>
<dbReference type="Pfam" id="PF00320">
    <property type="entry name" value="GATA"/>
    <property type="match status" value="1"/>
</dbReference>
<dbReference type="Gene3D" id="3.30.50.10">
    <property type="entry name" value="Erythroid Transcription Factor GATA-1, subunit A"/>
    <property type="match status" value="1"/>
</dbReference>
<keyword evidence="3 6" id="KW-0863">Zinc-finger</keyword>
<dbReference type="PANTHER" id="PTHR10071">
    <property type="entry name" value="TRANSCRIPTION FACTOR GATA FAMILY MEMBER"/>
    <property type="match status" value="1"/>
</dbReference>
<evidence type="ECO:0000313" key="9">
    <source>
        <dbReference type="EMBL" id="CCE91712.1"/>
    </source>
</evidence>
<dbReference type="EMBL" id="HE616745">
    <property type="protein sequence ID" value="CCE91712.1"/>
    <property type="molecule type" value="Genomic_DNA"/>
</dbReference>
<feature type="region of interest" description="Disordered" evidence="7">
    <location>
        <begin position="246"/>
        <end position="286"/>
    </location>
</feature>
<dbReference type="InterPro" id="IPR039355">
    <property type="entry name" value="Transcription_factor_GATA"/>
</dbReference>
<dbReference type="STRING" id="1076872.G8ZSW8"/>
<proteinExistence type="predicted"/>
<feature type="compositionally biased region" description="Low complexity" evidence="7">
    <location>
        <begin position="1"/>
        <end position="14"/>
    </location>
</feature>
<dbReference type="CDD" id="cd00202">
    <property type="entry name" value="ZnF_GATA"/>
    <property type="match status" value="1"/>
</dbReference>
<sequence length="358" mass="39309">MTSEVSSSNVSNSEAQRGLYYPFPGGKPGVTLTSSCSSTSESMADGSASCSSSTSSPSSMEKGQSGSPICKNCLTSTTPLWRRDENGALLCNACGLFLKLHGRPRPISLKTDVIKSRNRKGTHHHQHQQSDSVVEKQHTRTHSDEKKRKLPVQPVLKKQRVVEDNESKDICSAANTLEILMSGDSMKPKIEPKLPPSQANTQLPHLSTLLGDVRSQSNPPVSLVDQPMETSKSLHFEPKNKPYIHESIPVSTSSSTSSLVRGNSISQRYNSPPRAQTPPAGSAQRVSTLPAPVNVPLPCNEPQEKLPLNTVLQNEEDVIKLKTRINELELVTDLYKRHIFELDEKCKTLQCEIQSLRN</sequence>
<feature type="region of interest" description="Disordered" evidence="7">
    <location>
        <begin position="116"/>
        <end position="152"/>
    </location>
</feature>
<feature type="compositionally biased region" description="Polar residues" evidence="7">
    <location>
        <begin position="259"/>
        <end position="274"/>
    </location>
</feature>
<comment type="subcellular location">
    <subcellularLocation>
        <location evidence="1">Nucleus</location>
    </subcellularLocation>
</comment>
<gene>
    <name evidence="9" type="primary">TDEL0D01280</name>
    <name evidence="9" type="ORF">TDEL_0D01280</name>
</gene>
<dbReference type="Proteomes" id="UP000005627">
    <property type="component" value="Chromosome 4"/>
</dbReference>
<dbReference type="HOGENOM" id="CLU_054982_0_0_1"/>
<dbReference type="KEGG" id="tdl:TDEL_0D01280"/>
<dbReference type="SUPFAM" id="SSF57716">
    <property type="entry name" value="Glucocorticoid receptor-like (DNA-binding domain)"/>
    <property type="match status" value="1"/>
</dbReference>
<dbReference type="FunCoup" id="G8ZSW8">
    <property type="interactions" value="577"/>
</dbReference>
<dbReference type="PANTHER" id="PTHR10071:SF281">
    <property type="entry name" value="BOX A-BINDING FACTOR-RELATED"/>
    <property type="match status" value="1"/>
</dbReference>
<keyword evidence="10" id="KW-1185">Reference proteome</keyword>
<dbReference type="PROSITE" id="PS00344">
    <property type="entry name" value="GATA_ZN_FINGER_1"/>
    <property type="match status" value="1"/>
</dbReference>
<dbReference type="AlphaFoldDB" id="G8ZSW8"/>
<evidence type="ECO:0000256" key="7">
    <source>
        <dbReference type="SAM" id="MobiDB-lite"/>
    </source>
</evidence>
<dbReference type="OrthoDB" id="515401at2759"/>
<feature type="compositionally biased region" description="Low complexity" evidence="7">
    <location>
        <begin position="31"/>
        <end position="59"/>
    </location>
</feature>